<dbReference type="InterPro" id="IPR046348">
    <property type="entry name" value="SIS_dom_sf"/>
</dbReference>
<dbReference type="FunFam" id="3.60.20.10:FF:000006">
    <property type="entry name" value="Glutamine--fructose-6-phosphate aminotransferase [isomerizing]"/>
    <property type="match status" value="1"/>
</dbReference>
<accession>A0A5C6AYI3</accession>
<dbReference type="OrthoDB" id="106547at2"/>
<keyword evidence="9" id="KW-0315">Glutamine amidotransferase</keyword>
<evidence type="ECO:0000256" key="9">
    <source>
        <dbReference type="ARBA" id="ARBA00022962"/>
    </source>
</evidence>
<dbReference type="CDD" id="cd05009">
    <property type="entry name" value="SIS_GlmS_GlmD_2"/>
    <property type="match status" value="1"/>
</dbReference>
<gene>
    <name evidence="10 13" type="primary">glmS</name>
    <name evidence="13" type="ORF">Pla52n_25890</name>
</gene>
<dbReference type="GO" id="GO:0097367">
    <property type="term" value="F:carbohydrate derivative binding"/>
    <property type="evidence" value="ECO:0007669"/>
    <property type="project" value="InterPro"/>
</dbReference>
<dbReference type="SUPFAM" id="SSF53697">
    <property type="entry name" value="SIS domain"/>
    <property type="match status" value="1"/>
</dbReference>
<feature type="domain" description="SIS" evidence="12">
    <location>
        <begin position="472"/>
        <end position="613"/>
    </location>
</feature>
<keyword evidence="6 10" id="KW-0032">Aminotransferase</keyword>
<dbReference type="SUPFAM" id="SSF56235">
    <property type="entry name" value="N-terminal nucleophile aminohydrolases (Ntn hydrolases)"/>
    <property type="match status" value="1"/>
</dbReference>
<feature type="initiator methionine" description="Removed" evidence="10">
    <location>
        <position position="1"/>
    </location>
</feature>
<evidence type="ECO:0000256" key="6">
    <source>
        <dbReference type="ARBA" id="ARBA00022576"/>
    </source>
</evidence>
<dbReference type="GO" id="GO:0005829">
    <property type="term" value="C:cytosol"/>
    <property type="evidence" value="ECO:0007669"/>
    <property type="project" value="TreeGrafter"/>
</dbReference>
<dbReference type="EMBL" id="SJPN01000003">
    <property type="protein sequence ID" value="TWU04547.1"/>
    <property type="molecule type" value="Genomic_DNA"/>
</dbReference>
<dbReference type="GO" id="GO:0006487">
    <property type="term" value="P:protein N-linked glycosylation"/>
    <property type="evidence" value="ECO:0007669"/>
    <property type="project" value="TreeGrafter"/>
</dbReference>
<dbReference type="CDD" id="cd00714">
    <property type="entry name" value="GFAT"/>
    <property type="match status" value="1"/>
</dbReference>
<dbReference type="GO" id="GO:0005975">
    <property type="term" value="P:carbohydrate metabolic process"/>
    <property type="evidence" value="ECO:0007669"/>
    <property type="project" value="UniProtKB-UniRule"/>
</dbReference>
<dbReference type="FunFam" id="3.40.50.10490:FF:000001">
    <property type="entry name" value="Glutamine--fructose-6-phosphate aminotransferase [isomerizing]"/>
    <property type="match status" value="1"/>
</dbReference>
<dbReference type="HAMAP" id="MF_00164">
    <property type="entry name" value="GlmS"/>
    <property type="match status" value="1"/>
</dbReference>
<evidence type="ECO:0000256" key="8">
    <source>
        <dbReference type="ARBA" id="ARBA00022737"/>
    </source>
</evidence>
<evidence type="ECO:0000256" key="10">
    <source>
        <dbReference type="HAMAP-Rule" id="MF_00164"/>
    </source>
</evidence>
<evidence type="ECO:0000256" key="7">
    <source>
        <dbReference type="ARBA" id="ARBA00022679"/>
    </source>
</evidence>
<dbReference type="GO" id="GO:0046349">
    <property type="term" value="P:amino sugar biosynthetic process"/>
    <property type="evidence" value="ECO:0007669"/>
    <property type="project" value="UniProtKB-ARBA"/>
</dbReference>
<evidence type="ECO:0000256" key="1">
    <source>
        <dbReference type="ARBA" id="ARBA00001031"/>
    </source>
</evidence>
<dbReference type="PANTHER" id="PTHR10937:SF0">
    <property type="entry name" value="GLUTAMINE--FRUCTOSE-6-PHOSPHATE TRANSAMINASE (ISOMERIZING)"/>
    <property type="match status" value="1"/>
</dbReference>
<dbReference type="GO" id="GO:0006002">
    <property type="term" value="P:fructose 6-phosphate metabolic process"/>
    <property type="evidence" value="ECO:0007669"/>
    <property type="project" value="TreeGrafter"/>
</dbReference>
<dbReference type="EC" id="2.6.1.16" evidence="3 10"/>
<comment type="subunit">
    <text evidence="10">Homodimer.</text>
</comment>
<dbReference type="InterPro" id="IPR047084">
    <property type="entry name" value="GFAT_N"/>
</dbReference>
<keyword evidence="5 10" id="KW-0963">Cytoplasm</keyword>
<protein>
    <recommendedName>
        <fullName evidence="4 10">Glutamine--fructose-6-phosphate aminotransferase [isomerizing]</fullName>
        <ecNumber evidence="3 10">2.6.1.16</ecNumber>
    </recommendedName>
    <alternativeName>
        <fullName evidence="10">D-fructose-6-phosphate amidotransferase</fullName>
    </alternativeName>
    <alternativeName>
        <fullName evidence="10">GFAT</fullName>
    </alternativeName>
    <alternativeName>
        <fullName evidence="10">Glucosamine-6-phosphate synthase</fullName>
    </alternativeName>
    <alternativeName>
        <fullName evidence="10">Hexosephosphate aminotransferase</fullName>
    </alternativeName>
    <alternativeName>
        <fullName evidence="10">L-glutamine--D-fructose-6-phosphate amidotransferase</fullName>
    </alternativeName>
</protein>
<dbReference type="PROSITE" id="PS51464">
    <property type="entry name" value="SIS"/>
    <property type="match status" value="2"/>
</dbReference>
<dbReference type="RefSeq" id="WP_146519953.1">
    <property type="nucleotide sequence ID" value="NZ_CP151726.1"/>
</dbReference>
<comment type="caution">
    <text evidence="13">The sequence shown here is derived from an EMBL/GenBank/DDBJ whole genome shotgun (WGS) entry which is preliminary data.</text>
</comment>
<dbReference type="PANTHER" id="PTHR10937">
    <property type="entry name" value="GLUCOSAMINE--FRUCTOSE-6-PHOSPHATE AMINOTRANSFERASE, ISOMERIZING"/>
    <property type="match status" value="1"/>
</dbReference>
<dbReference type="GO" id="GO:0004360">
    <property type="term" value="F:glutamine-fructose-6-phosphate transaminase (isomerizing) activity"/>
    <property type="evidence" value="ECO:0007669"/>
    <property type="project" value="UniProtKB-UniRule"/>
</dbReference>
<dbReference type="InterPro" id="IPR029055">
    <property type="entry name" value="Ntn_hydrolases_N"/>
</dbReference>
<dbReference type="AlphaFoldDB" id="A0A5C6AYI3"/>
<feature type="domain" description="Glutamine amidotransferase type-2" evidence="11">
    <location>
        <begin position="2"/>
        <end position="232"/>
    </location>
</feature>
<evidence type="ECO:0000256" key="2">
    <source>
        <dbReference type="ARBA" id="ARBA00004496"/>
    </source>
</evidence>
<dbReference type="NCBIfam" id="NF001484">
    <property type="entry name" value="PRK00331.1"/>
    <property type="match status" value="1"/>
</dbReference>
<proteinExistence type="inferred from homology"/>
<comment type="function">
    <text evidence="10">Catalyzes the first step in hexosamine metabolism, converting fructose-6P into glucosamine-6P using glutamine as a nitrogen source.</text>
</comment>
<dbReference type="Gene3D" id="3.60.20.10">
    <property type="entry name" value="Glutamine Phosphoribosylpyrophosphate, subunit 1, domain 1"/>
    <property type="match status" value="1"/>
</dbReference>
<dbReference type="InterPro" id="IPR017932">
    <property type="entry name" value="GATase_2_dom"/>
</dbReference>
<keyword evidence="8" id="KW-0677">Repeat</keyword>
<evidence type="ECO:0000259" key="11">
    <source>
        <dbReference type="PROSITE" id="PS51278"/>
    </source>
</evidence>
<feature type="active site" description="Nucleophile; for GATase activity" evidence="10">
    <location>
        <position position="2"/>
    </location>
</feature>
<dbReference type="Pfam" id="PF01380">
    <property type="entry name" value="SIS"/>
    <property type="match status" value="2"/>
</dbReference>
<dbReference type="InterPro" id="IPR001347">
    <property type="entry name" value="SIS_dom"/>
</dbReference>
<dbReference type="InterPro" id="IPR035466">
    <property type="entry name" value="GlmS/AgaS_SIS"/>
</dbReference>
<evidence type="ECO:0000313" key="13">
    <source>
        <dbReference type="EMBL" id="TWU04547.1"/>
    </source>
</evidence>
<comment type="subcellular location">
    <subcellularLocation>
        <location evidence="2 10">Cytoplasm</location>
    </subcellularLocation>
</comment>
<dbReference type="NCBIfam" id="TIGR01135">
    <property type="entry name" value="glmS"/>
    <property type="match status" value="1"/>
</dbReference>
<dbReference type="CDD" id="cd05008">
    <property type="entry name" value="SIS_GlmS_GlmD_1"/>
    <property type="match status" value="1"/>
</dbReference>
<keyword evidence="7 10" id="KW-0808">Transferase</keyword>
<reference evidence="13 14" key="1">
    <citation type="submission" date="2019-02" db="EMBL/GenBank/DDBJ databases">
        <title>Deep-cultivation of Planctomycetes and their phenomic and genomic characterization uncovers novel biology.</title>
        <authorList>
            <person name="Wiegand S."/>
            <person name="Jogler M."/>
            <person name="Boedeker C."/>
            <person name="Pinto D."/>
            <person name="Vollmers J."/>
            <person name="Rivas-Marin E."/>
            <person name="Kohn T."/>
            <person name="Peeters S.H."/>
            <person name="Heuer A."/>
            <person name="Rast P."/>
            <person name="Oberbeckmann S."/>
            <person name="Bunk B."/>
            <person name="Jeske O."/>
            <person name="Meyerdierks A."/>
            <person name="Storesund J.E."/>
            <person name="Kallscheuer N."/>
            <person name="Luecker S."/>
            <person name="Lage O.M."/>
            <person name="Pohl T."/>
            <person name="Merkel B.J."/>
            <person name="Hornburger P."/>
            <person name="Mueller R.-W."/>
            <person name="Bruemmer F."/>
            <person name="Labrenz M."/>
            <person name="Spormann A.M."/>
            <person name="Op Den Camp H."/>
            <person name="Overmann J."/>
            <person name="Amann R."/>
            <person name="Jetten M.S.M."/>
            <person name="Mascher T."/>
            <person name="Medema M.H."/>
            <person name="Devos D.P."/>
            <person name="Kaster A.-K."/>
            <person name="Ovreas L."/>
            <person name="Rohde M."/>
            <person name="Galperin M.Y."/>
            <person name="Jogler C."/>
        </authorList>
    </citation>
    <scope>NUCLEOTIDE SEQUENCE [LARGE SCALE GENOMIC DNA]</scope>
    <source>
        <strain evidence="13 14">Pla52n</strain>
    </source>
</reference>
<feature type="active site" description="For Fru-6P isomerization activity" evidence="10">
    <location>
        <position position="618"/>
    </location>
</feature>
<evidence type="ECO:0000256" key="5">
    <source>
        <dbReference type="ARBA" id="ARBA00022490"/>
    </source>
</evidence>
<dbReference type="Proteomes" id="UP000320176">
    <property type="component" value="Unassembled WGS sequence"/>
</dbReference>
<evidence type="ECO:0000256" key="4">
    <source>
        <dbReference type="ARBA" id="ARBA00016090"/>
    </source>
</evidence>
<evidence type="ECO:0000259" key="12">
    <source>
        <dbReference type="PROSITE" id="PS51464"/>
    </source>
</evidence>
<keyword evidence="14" id="KW-1185">Reference proteome</keyword>
<name>A0A5C6AYI3_9BACT</name>
<feature type="domain" description="SIS" evidence="12">
    <location>
        <begin position="301"/>
        <end position="451"/>
    </location>
</feature>
<dbReference type="InterPro" id="IPR035490">
    <property type="entry name" value="GlmS/FrlB_SIS"/>
</dbReference>
<evidence type="ECO:0000313" key="14">
    <source>
        <dbReference type="Proteomes" id="UP000320176"/>
    </source>
</evidence>
<dbReference type="InterPro" id="IPR005855">
    <property type="entry name" value="GFAT"/>
</dbReference>
<organism evidence="13 14">
    <name type="scientific">Stieleria varia</name>
    <dbReference type="NCBI Taxonomy" id="2528005"/>
    <lineage>
        <taxon>Bacteria</taxon>
        <taxon>Pseudomonadati</taxon>
        <taxon>Planctomycetota</taxon>
        <taxon>Planctomycetia</taxon>
        <taxon>Pirellulales</taxon>
        <taxon>Pirellulaceae</taxon>
        <taxon>Stieleria</taxon>
    </lineage>
</organism>
<dbReference type="Pfam" id="PF13522">
    <property type="entry name" value="GATase_6"/>
    <property type="match status" value="1"/>
</dbReference>
<comment type="catalytic activity">
    <reaction evidence="1 10">
        <text>D-fructose 6-phosphate + L-glutamine = D-glucosamine 6-phosphate + L-glutamate</text>
        <dbReference type="Rhea" id="RHEA:13237"/>
        <dbReference type="ChEBI" id="CHEBI:29985"/>
        <dbReference type="ChEBI" id="CHEBI:58359"/>
        <dbReference type="ChEBI" id="CHEBI:58725"/>
        <dbReference type="ChEBI" id="CHEBI:61527"/>
        <dbReference type="EC" id="2.6.1.16"/>
    </reaction>
</comment>
<dbReference type="Gene3D" id="3.40.50.10490">
    <property type="entry name" value="Glucose-6-phosphate isomerase like protein, domain 1"/>
    <property type="match status" value="2"/>
</dbReference>
<evidence type="ECO:0000256" key="3">
    <source>
        <dbReference type="ARBA" id="ARBA00012916"/>
    </source>
</evidence>
<sequence>MCGIVGYVGPKNSAEFLLTGLRRLEYRGYDSAGVATQIGGEFQITRSVGRIDALAQRLQEKHARQQIIDGPTGIGHTRWATHGPATEENAHPHLGGDGEVVLVHNGVIENFQVLKDELIAKGYEFKSATDSEVIAHLIAEGLKLTPEDPEQLNMRYVTAVQWAINQLRGTYGLAIAFRERPNMLIAARFGSPLVIGVGRGEYFIASDASPLAGSTDRIVYMADHQLAVLTPEGFSVLHRDQGKIRVDVRPLEVSDDNVELGGYEHYMLKEIHEQPEALRNAMRGRLDEENATAVFGGLNLTPQQLRGIERITLTGCGTSWHSALVGEYLIEELARIPVEVQYASELRYRNPPIENNTLVFGITQSGETADTLAALRETKRKGHRTLAICNVVGSSIAQAADGGVYLHAGPEIGVASTKAYTSQCCVLTMLALYFGRMRHMSFERGQEIIEELHRLPGAVQQALSCDLQVRDVAAKYKDATNVLYLGRQFNFPTALEGALKLKEISYIHAEGYPAAEMKHGPIALVDKATPSVFIIPHGTTYDKVMANMEEVRARGGPIIAIASHDDPQVDSVADDVIRIPRVPEFLQPIVSVIPLQLLSYHVALLRGCDVDKPRNLAKSVTVE</sequence>
<dbReference type="GO" id="GO:0006047">
    <property type="term" value="P:UDP-N-acetylglucosamine metabolic process"/>
    <property type="evidence" value="ECO:0007669"/>
    <property type="project" value="TreeGrafter"/>
</dbReference>
<dbReference type="FunFam" id="3.40.50.10490:FF:000002">
    <property type="entry name" value="Glutamine--fructose-6-phosphate aminotransferase [isomerizing]"/>
    <property type="match status" value="1"/>
</dbReference>
<dbReference type="PROSITE" id="PS51278">
    <property type="entry name" value="GATASE_TYPE_2"/>
    <property type="match status" value="1"/>
</dbReference>